<dbReference type="InterPro" id="IPR036890">
    <property type="entry name" value="HATPase_C_sf"/>
</dbReference>
<reference evidence="1" key="1">
    <citation type="journal article" date="2014" name="Int. J. Syst. Evol. Microbiol.">
        <title>Complete genome sequence of Corynebacterium casei LMG S-19264T (=DSM 44701T), isolated from a smear-ripened cheese.</title>
        <authorList>
            <consortium name="US DOE Joint Genome Institute (JGI-PGF)"/>
            <person name="Walter F."/>
            <person name="Albersmeier A."/>
            <person name="Kalinowski J."/>
            <person name="Ruckert C."/>
        </authorList>
    </citation>
    <scope>NUCLEOTIDE SEQUENCE</scope>
    <source>
        <strain evidence="1">JCM 4125</strain>
    </source>
</reference>
<dbReference type="Gene3D" id="3.30.565.10">
    <property type="entry name" value="Histidine kinase-like ATPase, C-terminal domain"/>
    <property type="match status" value="1"/>
</dbReference>
<protein>
    <recommendedName>
        <fullName evidence="3">Histidine kinase/HSP90-like ATPase domain-containing protein</fullName>
    </recommendedName>
</protein>
<accession>A0A918HT22</accession>
<evidence type="ECO:0000313" key="1">
    <source>
        <dbReference type="EMBL" id="GGT97590.1"/>
    </source>
</evidence>
<dbReference type="AlphaFoldDB" id="A0A918HT22"/>
<dbReference type="Proteomes" id="UP000646776">
    <property type="component" value="Unassembled WGS sequence"/>
</dbReference>
<proteinExistence type="predicted"/>
<comment type="caution">
    <text evidence="1">The sequence shown here is derived from an EMBL/GenBank/DDBJ whole genome shotgun (WGS) entry which is preliminary data.</text>
</comment>
<sequence length="179" mass="19401">MQWTAVPTSDAGLPMFEAPIHEHPVRAILALTALRPEGEPRASWRIRLPATASIRQAARMRTRSRLTVSHWRGDIDTAARVAGEITDNAAKHGQPFSDGCVILRLTVLEVGELLVQVDDADPCFPNFAPLNVGSLETLTGLGFAHRLGAKLDWHMLLEDGSPVGKTVQALLPGTWTEAA</sequence>
<evidence type="ECO:0008006" key="3">
    <source>
        <dbReference type="Google" id="ProtNLM"/>
    </source>
</evidence>
<dbReference type="SUPFAM" id="SSF55874">
    <property type="entry name" value="ATPase domain of HSP90 chaperone/DNA topoisomerase II/histidine kinase"/>
    <property type="match status" value="1"/>
</dbReference>
<reference evidence="1" key="2">
    <citation type="submission" date="2020-09" db="EMBL/GenBank/DDBJ databases">
        <authorList>
            <person name="Sun Q."/>
            <person name="Ohkuma M."/>
        </authorList>
    </citation>
    <scope>NUCLEOTIDE SEQUENCE</scope>
    <source>
        <strain evidence="1">JCM 4125</strain>
    </source>
</reference>
<evidence type="ECO:0000313" key="2">
    <source>
        <dbReference type="Proteomes" id="UP000646776"/>
    </source>
</evidence>
<keyword evidence="2" id="KW-1185">Reference proteome</keyword>
<name>A0A918HT22_9ACTN</name>
<organism evidence="1 2">
    <name type="scientific">Streptomyces phaeofaciens</name>
    <dbReference type="NCBI Taxonomy" id="68254"/>
    <lineage>
        <taxon>Bacteria</taxon>
        <taxon>Bacillati</taxon>
        <taxon>Actinomycetota</taxon>
        <taxon>Actinomycetes</taxon>
        <taxon>Kitasatosporales</taxon>
        <taxon>Streptomycetaceae</taxon>
        <taxon>Streptomyces</taxon>
    </lineage>
</organism>
<dbReference type="EMBL" id="BMSA01000054">
    <property type="protein sequence ID" value="GGT97590.1"/>
    <property type="molecule type" value="Genomic_DNA"/>
</dbReference>
<gene>
    <name evidence="1" type="ORF">GCM10010226_88790</name>
</gene>